<dbReference type="EMBL" id="AP019798">
    <property type="protein sequence ID" value="BBL88929.1"/>
    <property type="molecule type" value="Genomic_DNA"/>
</dbReference>
<feature type="transmembrane region" description="Helical" evidence="10">
    <location>
        <begin position="27"/>
        <end position="47"/>
    </location>
</feature>
<dbReference type="PRINTS" id="PR01434">
    <property type="entry name" value="NADHDHGNASE5"/>
</dbReference>
<feature type="transmembrane region" description="Helical" evidence="10">
    <location>
        <begin position="316"/>
        <end position="339"/>
    </location>
</feature>
<evidence type="ECO:0000259" key="11">
    <source>
        <dbReference type="Pfam" id="PF00361"/>
    </source>
</evidence>
<feature type="transmembrane region" description="Helical" evidence="10">
    <location>
        <begin position="157"/>
        <end position="177"/>
    </location>
</feature>
<evidence type="ECO:0000259" key="13">
    <source>
        <dbReference type="Pfam" id="PF04039"/>
    </source>
</evidence>
<dbReference type="Pfam" id="PF13244">
    <property type="entry name" value="MbhD"/>
    <property type="match status" value="1"/>
</dbReference>
<feature type="transmembrane region" description="Helical" evidence="10">
    <location>
        <begin position="495"/>
        <end position="514"/>
    </location>
</feature>
<comment type="subcellular location">
    <subcellularLocation>
        <location evidence="1">Cell membrane</location>
        <topology evidence="1">Multi-pass membrane protein</topology>
    </subcellularLocation>
    <subcellularLocation>
        <location evidence="9">Membrane</location>
        <topology evidence="9">Multi-pass membrane protein</topology>
    </subcellularLocation>
</comment>
<dbReference type="InterPro" id="IPR050616">
    <property type="entry name" value="CPA3_Na-H_Antiporter_A"/>
</dbReference>
<dbReference type="GO" id="GO:0006811">
    <property type="term" value="P:monoatomic ion transport"/>
    <property type="evidence" value="ECO:0007669"/>
    <property type="project" value="UniProtKB-KW"/>
</dbReference>
<dbReference type="InterPro" id="IPR001750">
    <property type="entry name" value="ND/Mrp_TM"/>
</dbReference>
<keyword evidence="8 10" id="KW-0472">Membrane</keyword>
<feature type="transmembrane region" description="Helical" evidence="10">
    <location>
        <begin position="75"/>
        <end position="96"/>
    </location>
</feature>
<dbReference type="Pfam" id="PF04039">
    <property type="entry name" value="MnhB"/>
    <property type="match status" value="1"/>
</dbReference>
<feature type="transmembrane region" description="Helical" evidence="10">
    <location>
        <begin position="591"/>
        <end position="609"/>
    </location>
</feature>
<sequence>MNLTKWMAILNSVIGNKNTQGSKDRSLVLMIFPLLPMVIFVSLINWYEPGGVSWQAAWVPGLDVNLSFKLDGLSFLFACLISGIGALIQIYALAYLKGHSSRFSFHLYLTLFMLAMLGVVTSDNILLLFVFWELTTITSYLLIGFNHEKDKSRKNALQSLIVTGAGGLALLAGLILLGEMAGSYEISTIVAQSALIAQHEWFLPSLILILLGAFTKSAQFPFHFWLPNAMAAPTPVSAYLHSATMVKAGVYLLARVSPIYSHSEIWFYTLGIFGGFTALWCALLALKQTDLKLMLAYSTNVALGKLVLLIGMGTELAMMAVLLFILAHSFYKAALFMVVGNIDKATGTRDIRMLHGLKAALILSVTAAILAALSKSGVPPLLGFLSKEYMYKSGLELSVIPTTIFLLVNVTMVALALALIVKPFFATYEGNPTPAKKVEASKGLWMPAMLLAITSVLAPLFGLGWINNNVVVPGVLSSLPDSEPEAAKLWQGVNLPLALSALTLLLGFVLYRVYPRLLVIWQRKVPVLPTAESVFDKVMAGMMRLAKWQTQLLQQKRLSHYVLLFFIVLAGLLLSSPLVIPQARFAALADISFYEISIALLLIGAALVCTFTTSRLLALSALGGVGFMTTLVFMLYSAPDVAKTLLLVETLMVVFVVLLIRHIPGLLTVPQHSVRRRLLHGAIAGVIGMSVTALLINITAQPLDSTLADFFSENSVPGGHGRNIVNVILVDFRAFDTLGEVIVVVMAGIAAVSLLKTHYHKRNRIRSLIFATTAHIVAALMLVFSLYLLLRGHNEPGGGFIGALIAVIGFALLMFAESPKYVRDRLYYAPFSIALFGIFLSFVAGLMSFAFNLPFLTGLWWKDILPLGTPLIFDVGIYLAIIGGVMGMLLRVNEELD</sequence>
<feature type="domain" description="Na+/H+ antiporter MnhB subunit-related protein" evidence="13">
    <location>
        <begin position="769"/>
        <end position="886"/>
    </location>
</feature>
<evidence type="ECO:0000313" key="16">
    <source>
        <dbReference type="EMBL" id="BBL88929.1"/>
    </source>
</evidence>
<feature type="transmembrane region" description="Helical" evidence="10">
    <location>
        <begin position="871"/>
        <end position="890"/>
    </location>
</feature>
<gene>
    <name evidence="16" type="ORF">VroAM7_15820</name>
</gene>
<evidence type="ECO:0000256" key="5">
    <source>
        <dbReference type="ARBA" id="ARBA00022692"/>
    </source>
</evidence>
<feature type="domain" description="NADH-Ubiquinone oxidoreductase (complex I) chain 5 N-terminal" evidence="12">
    <location>
        <begin position="60"/>
        <end position="101"/>
    </location>
</feature>
<dbReference type="Pfam" id="PF00361">
    <property type="entry name" value="Proton_antipo_M"/>
    <property type="match status" value="1"/>
</dbReference>
<evidence type="ECO:0000256" key="4">
    <source>
        <dbReference type="ARBA" id="ARBA00022475"/>
    </source>
</evidence>
<evidence type="ECO:0000256" key="10">
    <source>
        <dbReference type="SAM" id="Phobius"/>
    </source>
</evidence>
<evidence type="ECO:0000256" key="7">
    <source>
        <dbReference type="ARBA" id="ARBA00023065"/>
    </source>
</evidence>
<feature type="transmembrane region" description="Helical" evidence="10">
    <location>
        <begin position="103"/>
        <end position="120"/>
    </location>
</feature>
<evidence type="ECO:0000256" key="1">
    <source>
        <dbReference type="ARBA" id="ARBA00004651"/>
    </source>
</evidence>
<dbReference type="InterPro" id="IPR007182">
    <property type="entry name" value="MnhB"/>
</dbReference>
<reference evidence="17" key="1">
    <citation type="submission" date="2019-07" db="EMBL/GenBank/DDBJ databases">
        <title>Complete Genome Sequences of Vibrion rotiferianus strain AM7.</title>
        <authorList>
            <person name="Miyazaki K."/>
            <person name="Wiseschart A."/>
            <person name="Pootanakit K."/>
            <person name="Ishimori K."/>
            <person name="Kitahara K."/>
        </authorList>
    </citation>
    <scope>NUCLEOTIDE SEQUENCE [LARGE SCALE GENOMIC DNA]</scope>
    <source>
        <strain evidence="17">AM7</strain>
    </source>
</reference>
<dbReference type="AlphaFoldDB" id="A0A510I5P0"/>
<feature type="transmembrane region" description="Helical" evidence="10">
    <location>
        <begin position="561"/>
        <end position="579"/>
    </location>
</feature>
<dbReference type="InterPro" id="IPR001516">
    <property type="entry name" value="Proton_antipo_N"/>
</dbReference>
<evidence type="ECO:0000256" key="9">
    <source>
        <dbReference type="RuleBase" id="RU000320"/>
    </source>
</evidence>
<evidence type="ECO:0000256" key="2">
    <source>
        <dbReference type="ARBA" id="ARBA00022448"/>
    </source>
</evidence>
<keyword evidence="6 10" id="KW-1133">Transmembrane helix</keyword>
<evidence type="ECO:0000259" key="14">
    <source>
        <dbReference type="Pfam" id="PF13244"/>
    </source>
</evidence>
<organism evidence="16 17">
    <name type="scientific">Vibrio rotiferianus</name>
    <dbReference type="NCBI Taxonomy" id="190895"/>
    <lineage>
        <taxon>Bacteria</taxon>
        <taxon>Pseudomonadati</taxon>
        <taxon>Pseudomonadota</taxon>
        <taxon>Gammaproteobacteria</taxon>
        <taxon>Vibrionales</taxon>
        <taxon>Vibrionaceae</taxon>
        <taxon>Vibrio</taxon>
    </lineage>
</organism>
<evidence type="ECO:0000313" key="17">
    <source>
        <dbReference type="Proteomes" id="UP000315115"/>
    </source>
</evidence>
<feature type="transmembrane region" description="Helical" evidence="10">
    <location>
        <begin position="767"/>
        <end position="790"/>
    </location>
</feature>
<feature type="transmembrane region" description="Helical" evidence="10">
    <location>
        <begin position="444"/>
        <end position="466"/>
    </location>
</feature>
<keyword evidence="3" id="KW-0050">Antiport</keyword>
<evidence type="ECO:0000259" key="12">
    <source>
        <dbReference type="Pfam" id="PF00662"/>
    </source>
</evidence>
<keyword evidence="7" id="KW-0406">Ion transport</keyword>
<feature type="transmembrane region" description="Helical" evidence="10">
    <location>
        <begin position="827"/>
        <end position="851"/>
    </location>
</feature>
<feature type="transmembrane region" description="Helical" evidence="10">
    <location>
        <begin position="616"/>
        <end position="636"/>
    </location>
</feature>
<evidence type="ECO:0000256" key="8">
    <source>
        <dbReference type="ARBA" id="ARBA00023136"/>
    </source>
</evidence>
<keyword evidence="2" id="KW-0813">Transport</keyword>
<dbReference type="GO" id="GO:0005886">
    <property type="term" value="C:plasma membrane"/>
    <property type="evidence" value="ECO:0007669"/>
    <property type="project" value="UniProtKB-SubCell"/>
</dbReference>
<protein>
    <submittedName>
        <fullName evidence="16">NADH dehydrogenase</fullName>
    </submittedName>
</protein>
<proteinExistence type="predicted"/>
<dbReference type="Proteomes" id="UP000315115">
    <property type="component" value="Chromosome 1"/>
</dbReference>
<dbReference type="PANTHER" id="PTHR43373">
    <property type="entry name" value="NA(+)/H(+) ANTIPORTER SUBUNIT"/>
    <property type="match status" value="1"/>
</dbReference>
<evidence type="ECO:0000256" key="6">
    <source>
        <dbReference type="ARBA" id="ARBA00022989"/>
    </source>
</evidence>
<dbReference type="InterPro" id="IPR025383">
    <property type="entry name" value="MrpA_C/MbhD"/>
</dbReference>
<feature type="transmembrane region" description="Helical" evidence="10">
    <location>
        <begin position="189"/>
        <end position="215"/>
    </location>
</feature>
<name>A0A510I5P0_9VIBR</name>
<feature type="transmembrane region" description="Helical" evidence="10">
    <location>
        <begin position="642"/>
        <end position="660"/>
    </location>
</feature>
<feature type="transmembrane region" description="Helical" evidence="10">
    <location>
        <begin position="398"/>
        <end position="421"/>
    </location>
</feature>
<dbReference type="Pfam" id="PF00662">
    <property type="entry name" value="Proton_antipo_N"/>
    <property type="match status" value="1"/>
</dbReference>
<feature type="transmembrane region" description="Helical" evidence="10">
    <location>
        <begin position="737"/>
        <end position="755"/>
    </location>
</feature>
<feature type="domain" description="NADH:quinone oxidoreductase/Mrp antiporter transmembrane" evidence="11">
    <location>
        <begin position="122"/>
        <end position="407"/>
    </location>
</feature>
<evidence type="ECO:0000259" key="15">
    <source>
        <dbReference type="Pfam" id="PF20501"/>
    </source>
</evidence>
<feature type="domain" description="MrpA C-terminal/MbhD" evidence="14">
    <location>
        <begin position="600"/>
        <end position="664"/>
    </location>
</feature>
<feature type="transmembrane region" description="Helical" evidence="10">
    <location>
        <begin position="681"/>
        <end position="700"/>
    </location>
</feature>
<dbReference type="InterPro" id="IPR046806">
    <property type="entry name" value="MrpA_C/MbhE"/>
</dbReference>
<evidence type="ECO:0000256" key="3">
    <source>
        <dbReference type="ARBA" id="ARBA00022449"/>
    </source>
</evidence>
<feature type="transmembrane region" description="Helical" evidence="10">
    <location>
        <begin position="796"/>
        <end position="815"/>
    </location>
</feature>
<feature type="transmembrane region" description="Helical" evidence="10">
    <location>
        <begin position="265"/>
        <end position="286"/>
    </location>
</feature>
<keyword evidence="5 9" id="KW-0812">Transmembrane</keyword>
<feature type="transmembrane region" description="Helical" evidence="10">
    <location>
        <begin position="293"/>
        <end position="310"/>
    </location>
</feature>
<keyword evidence="4" id="KW-1003">Cell membrane</keyword>
<feature type="transmembrane region" description="Helical" evidence="10">
    <location>
        <begin position="126"/>
        <end position="145"/>
    </location>
</feature>
<feature type="transmembrane region" description="Helical" evidence="10">
    <location>
        <begin position="359"/>
        <end position="378"/>
    </location>
</feature>
<dbReference type="GO" id="GO:0015297">
    <property type="term" value="F:antiporter activity"/>
    <property type="evidence" value="ECO:0007669"/>
    <property type="project" value="UniProtKB-KW"/>
</dbReference>
<accession>A0A510I5P0</accession>
<dbReference type="PANTHER" id="PTHR43373:SF1">
    <property type="entry name" value="NA(+)_H(+) ANTIPORTER SUBUNIT A"/>
    <property type="match status" value="1"/>
</dbReference>
<dbReference type="Pfam" id="PF20501">
    <property type="entry name" value="MbhE"/>
    <property type="match status" value="1"/>
</dbReference>
<feature type="domain" description="MrpA C-terminal/MbhE" evidence="15">
    <location>
        <begin position="676"/>
        <end position="760"/>
    </location>
</feature>